<evidence type="ECO:0000313" key="3">
    <source>
        <dbReference type="Proteomes" id="UP000703893"/>
    </source>
</evidence>
<accession>A0A938BNN4</accession>
<keyword evidence="1" id="KW-0472">Membrane</keyword>
<keyword evidence="1" id="KW-0812">Transmembrane</keyword>
<organism evidence="2 3">
    <name type="scientific">Candidatus Tanganyikabacteria bacterium</name>
    <dbReference type="NCBI Taxonomy" id="2961651"/>
    <lineage>
        <taxon>Bacteria</taxon>
        <taxon>Bacillati</taxon>
        <taxon>Candidatus Sericytochromatia</taxon>
        <taxon>Candidatus Tanganyikabacteria</taxon>
    </lineage>
</organism>
<dbReference type="AlphaFoldDB" id="A0A938BNN4"/>
<feature type="transmembrane region" description="Helical" evidence="1">
    <location>
        <begin position="100"/>
        <end position="118"/>
    </location>
</feature>
<keyword evidence="1" id="KW-1133">Transmembrane helix</keyword>
<name>A0A938BNN4_9BACT</name>
<feature type="transmembrane region" description="Helical" evidence="1">
    <location>
        <begin position="64"/>
        <end position="80"/>
    </location>
</feature>
<comment type="caution">
    <text evidence="2">The sequence shown here is derived from an EMBL/GenBank/DDBJ whole genome shotgun (WGS) entry which is preliminary data.</text>
</comment>
<gene>
    <name evidence="2" type="ORF">FJZ00_10460</name>
</gene>
<feature type="non-terminal residue" evidence="2">
    <location>
        <position position="133"/>
    </location>
</feature>
<evidence type="ECO:0000256" key="1">
    <source>
        <dbReference type="SAM" id="Phobius"/>
    </source>
</evidence>
<dbReference type="EMBL" id="VGJX01000631">
    <property type="protein sequence ID" value="MBM3275568.1"/>
    <property type="molecule type" value="Genomic_DNA"/>
</dbReference>
<dbReference type="Proteomes" id="UP000703893">
    <property type="component" value="Unassembled WGS sequence"/>
</dbReference>
<sequence>MSNAPNHQPGAPAGSASNENRALDLVINLVGVAAILLMLFAVVGSTSQGAALKIPASAVAPARNAGWVCIGLYILGSLWQSRAWLAQMWRRERTQTGTNLLLQLVLSIAIIGAINWIGTRQHKRWDLTENKQF</sequence>
<proteinExistence type="predicted"/>
<reference evidence="2 3" key="1">
    <citation type="submission" date="2019-03" db="EMBL/GenBank/DDBJ databases">
        <title>Lake Tanganyika Metagenome-Assembled Genomes (MAGs).</title>
        <authorList>
            <person name="Tran P."/>
        </authorList>
    </citation>
    <scope>NUCLEOTIDE SEQUENCE [LARGE SCALE GENOMIC DNA]</scope>
    <source>
        <strain evidence="2">K_DeepCast_65m_m2_236</strain>
    </source>
</reference>
<evidence type="ECO:0000313" key="2">
    <source>
        <dbReference type="EMBL" id="MBM3275568.1"/>
    </source>
</evidence>
<feature type="transmembrane region" description="Helical" evidence="1">
    <location>
        <begin position="25"/>
        <end position="43"/>
    </location>
</feature>
<protein>
    <submittedName>
        <fullName evidence="2">Uncharacterized protein</fullName>
    </submittedName>
</protein>